<evidence type="ECO:0000313" key="3">
    <source>
        <dbReference type="Proteomes" id="UP001596065"/>
    </source>
</evidence>
<dbReference type="Proteomes" id="UP001596065">
    <property type="component" value="Unassembled WGS sequence"/>
</dbReference>
<dbReference type="InterPro" id="IPR057574">
    <property type="entry name" value="nSTAND_NTPase5_dom"/>
</dbReference>
<protein>
    <submittedName>
        <fullName evidence="2">SIR2 family protein</fullName>
    </submittedName>
</protein>
<proteinExistence type="predicted"/>
<dbReference type="Pfam" id="PF25199">
    <property type="entry name" value="nSTAND_NTPase5"/>
    <property type="match status" value="1"/>
</dbReference>
<organism evidence="2 3">
    <name type="scientific">Streptomyces nogalater</name>
    <dbReference type="NCBI Taxonomy" id="38314"/>
    <lineage>
        <taxon>Bacteria</taxon>
        <taxon>Bacillati</taxon>
        <taxon>Actinomycetota</taxon>
        <taxon>Actinomycetes</taxon>
        <taxon>Kitasatosporales</taxon>
        <taxon>Streptomycetaceae</taxon>
        <taxon>Streptomyces</taxon>
    </lineage>
</organism>
<accession>A0ABW0WRC5</accession>
<reference evidence="3" key="1">
    <citation type="journal article" date="2019" name="Int. J. Syst. Evol. Microbiol.">
        <title>The Global Catalogue of Microorganisms (GCM) 10K type strain sequencing project: providing services to taxonomists for standard genome sequencing and annotation.</title>
        <authorList>
            <consortium name="The Broad Institute Genomics Platform"/>
            <consortium name="The Broad Institute Genome Sequencing Center for Infectious Disease"/>
            <person name="Wu L."/>
            <person name="Ma J."/>
        </authorList>
    </citation>
    <scope>NUCLEOTIDE SEQUENCE [LARGE SCALE GENOMIC DNA]</scope>
    <source>
        <strain evidence="3">KCTC 5701</strain>
    </source>
</reference>
<feature type="domain" description="Novel STAND NTPase 5" evidence="1">
    <location>
        <begin position="312"/>
        <end position="448"/>
    </location>
</feature>
<dbReference type="EMBL" id="JBHSOE010000090">
    <property type="protein sequence ID" value="MFC5660263.1"/>
    <property type="molecule type" value="Genomic_DNA"/>
</dbReference>
<sequence length="816" mass="92618">MPTPWMSDEQWDSMMRAITESKYQLLLGAGAGLDSEGPLGPLPGGWDLAQEMATAFSLPGNPRGNLRQVFSMAKSRVTADGQNVLAYMADRFANCTAPSWYADLVSIPWRYIWSLNIDDSVENAYNKQFADHAAKELVSVSWTDSHRVPSGHQVILVHLHGVAWTKKTDDLVFDISSYLYAATHGHSWHNIFADSYLETPTIILGASLNDEIDLEHVLEKGRVQGGSEPSVIVMPTIDDFDKERFREWGLIPVEATAEEFLAEVRAGWPDYFRQADLSADDPGRINPNVLSFLSQWHPIRTGTEYRFDDRHDFYAGHEPLYSDILRDLDSHRVLTDSVFREVTSDEQQKVICLTGSAFTGKSTIALRVAKRLVERDWTPYLLDPELRPSQEATLWWLRQHPRTLLIVEGAADFASDLADMALLAEERGIPFKLLAVERRSRAREVRRSFAGVGFTDAEVSDKLKDPEVEALIRKLKGHGRLGIVADAGHTDQVEYFTRTHRRNLFSAMSNLEEADGFRTRVRTGYSRLQSETERAVFQAVCITSALGYGLPIGAAASVCGLPANELNALLHSDSVLADFIRVAGGRLHPRHRAFGSYLLESSFSAQEKYDVTLKLAQHYGVQISPAAIASRTFAYRMVRQLLDHEMLTVWLGKERLDAWYEALQETYAWNARYWEQRALGASKRGRHAPATSWARHAIAQRRDAFALNTLATVLFRRYLAEGGPEHNRTENLLEVTAYLEEARAMAAEDSEYPYITFFKYTLEWADRAKRANGSIDKRIHRRWNDWMYLVNISPITRSPEVRDQLQSFRRKWLMLA</sequence>
<evidence type="ECO:0000259" key="1">
    <source>
        <dbReference type="Pfam" id="PF25199"/>
    </source>
</evidence>
<name>A0ABW0WRC5_STRNO</name>
<evidence type="ECO:0000313" key="2">
    <source>
        <dbReference type="EMBL" id="MFC5660263.1"/>
    </source>
</evidence>
<keyword evidence="3" id="KW-1185">Reference proteome</keyword>
<dbReference type="Pfam" id="PF13289">
    <property type="entry name" value="SIR2_2"/>
    <property type="match status" value="1"/>
</dbReference>
<comment type="caution">
    <text evidence="2">The sequence shown here is derived from an EMBL/GenBank/DDBJ whole genome shotgun (WGS) entry which is preliminary data.</text>
</comment>
<dbReference type="RefSeq" id="WP_344346142.1">
    <property type="nucleotide sequence ID" value="NZ_BAAASM010000002.1"/>
</dbReference>
<gene>
    <name evidence="2" type="ORF">ACFP3J_32965</name>
</gene>